<dbReference type="Proteomes" id="UP000626109">
    <property type="component" value="Unassembled WGS sequence"/>
</dbReference>
<dbReference type="AlphaFoldDB" id="A0A813I458"/>
<evidence type="ECO:0000313" key="3">
    <source>
        <dbReference type="Proteomes" id="UP000626109"/>
    </source>
</evidence>
<organism evidence="2 3">
    <name type="scientific">Polarella glacialis</name>
    <name type="common">Dinoflagellate</name>
    <dbReference type="NCBI Taxonomy" id="89957"/>
    <lineage>
        <taxon>Eukaryota</taxon>
        <taxon>Sar</taxon>
        <taxon>Alveolata</taxon>
        <taxon>Dinophyceae</taxon>
        <taxon>Suessiales</taxon>
        <taxon>Suessiaceae</taxon>
        <taxon>Polarella</taxon>
    </lineage>
</organism>
<accession>A0A813I458</accession>
<feature type="non-terminal residue" evidence="2">
    <location>
        <position position="1"/>
    </location>
</feature>
<evidence type="ECO:0000256" key="1">
    <source>
        <dbReference type="SAM" id="MobiDB-lite"/>
    </source>
</evidence>
<sequence length="151" mass="16234">AKAATAAPTPEGPELLRDGDEEGEELLESAIKASVYVPLATKCVFQRRGKEFILELAEQEVVPEAPAEASPDSRAVRAAAGLQKWFREKTSPGSQPVPRRVHSRLADAEKFTELENRCHEFVRRGHSLRAAAAAQGGQTAAAKPQAPAARV</sequence>
<feature type="region of interest" description="Disordered" evidence="1">
    <location>
        <begin position="1"/>
        <end position="23"/>
    </location>
</feature>
<comment type="caution">
    <text evidence="2">The sequence shown here is derived from an EMBL/GenBank/DDBJ whole genome shotgun (WGS) entry which is preliminary data.</text>
</comment>
<proteinExistence type="predicted"/>
<name>A0A813I458_POLGL</name>
<gene>
    <name evidence="2" type="ORF">PGLA2088_LOCUS3808</name>
</gene>
<dbReference type="EMBL" id="CAJNNW010003410">
    <property type="protein sequence ID" value="CAE8645316.1"/>
    <property type="molecule type" value="Genomic_DNA"/>
</dbReference>
<evidence type="ECO:0000313" key="2">
    <source>
        <dbReference type="EMBL" id="CAE8645316.1"/>
    </source>
</evidence>
<feature type="region of interest" description="Disordered" evidence="1">
    <location>
        <begin position="130"/>
        <end position="151"/>
    </location>
</feature>
<protein>
    <submittedName>
        <fullName evidence="2">Uncharacterized protein</fullName>
    </submittedName>
</protein>
<reference evidence="2" key="1">
    <citation type="submission" date="2021-02" db="EMBL/GenBank/DDBJ databases">
        <authorList>
            <person name="Dougan E. K."/>
            <person name="Rhodes N."/>
            <person name="Thang M."/>
            <person name="Chan C."/>
        </authorList>
    </citation>
    <scope>NUCLEOTIDE SEQUENCE</scope>
</reference>
<feature type="compositionally biased region" description="Low complexity" evidence="1">
    <location>
        <begin position="1"/>
        <end position="13"/>
    </location>
</feature>